<reference evidence="1 2" key="1">
    <citation type="submission" date="2024-07" db="EMBL/GenBank/DDBJ databases">
        <title>Luteimonas salilacus sp. nov., isolated from the shore soil of Salt Lake in Tibet of China.</title>
        <authorList>
            <person name="Zhang X."/>
            <person name="Li A."/>
        </authorList>
    </citation>
    <scope>NUCLEOTIDE SEQUENCE [LARGE SCALE GENOMIC DNA]</scope>
    <source>
        <strain evidence="1 2">B3-2-R+30</strain>
    </source>
</reference>
<name>A0ABV4HNN5_9GAMM</name>
<dbReference type="RefSeq" id="WP_370563503.1">
    <property type="nucleotide sequence ID" value="NZ_JBFWIB010000004.1"/>
</dbReference>
<accession>A0ABV4HNN5</accession>
<sequence>MTFDKWMLAAAAAAAIGPGALPDGGVGAAMLATLVTEPTENTFPRLPVREGEHVLVRFTTFRDRGSHARWLAALAAWPAWRRAEGVLLRVAPRGPDLLRLAPTARSRSPL</sequence>
<dbReference type="EMBL" id="JBFWIC010000007">
    <property type="protein sequence ID" value="MEZ0474343.1"/>
    <property type="molecule type" value="Genomic_DNA"/>
</dbReference>
<gene>
    <name evidence="1" type="ORF">AB6713_06890</name>
</gene>
<protein>
    <submittedName>
        <fullName evidence="1">Uncharacterized protein</fullName>
    </submittedName>
</protein>
<dbReference type="Proteomes" id="UP001566331">
    <property type="component" value="Unassembled WGS sequence"/>
</dbReference>
<organism evidence="1 2">
    <name type="scientific">Luteimonas salinilitoris</name>
    <dbReference type="NCBI Taxonomy" id="3237697"/>
    <lineage>
        <taxon>Bacteria</taxon>
        <taxon>Pseudomonadati</taxon>
        <taxon>Pseudomonadota</taxon>
        <taxon>Gammaproteobacteria</taxon>
        <taxon>Lysobacterales</taxon>
        <taxon>Lysobacteraceae</taxon>
        <taxon>Luteimonas</taxon>
    </lineage>
</organism>
<evidence type="ECO:0000313" key="1">
    <source>
        <dbReference type="EMBL" id="MEZ0474343.1"/>
    </source>
</evidence>
<evidence type="ECO:0000313" key="2">
    <source>
        <dbReference type="Proteomes" id="UP001566331"/>
    </source>
</evidence>
<comment type="caution">
    <text evidence="1">The sequence shown here is derived from an EMBL/GenBank/DDBJ whole genome shotgun (WGS) entry which is preliminary data.</text>
</comment>
<keyword evidence="2" id="KW-1185">Reference proteome</keyword>
<proteinExistence type="predicted"/>